<gene>
    <name evidence="6" type="ORF">PCOR1329_LOCUS35865</name>
</gene>
<keyword evidence="3 5" id="KW-1133">Transmembrane helix</keyword>
<organism evidence="6 7">
    <name type="scientific">Prorocentrum cordatum</name>
    <dbReference type="NCBI Taxonomy" id="2364126"/>
    <lineage>
        <taxon>Eukaryota</taxon>
        <taxon>Sar</taxon>
        <taxon>Alveolata</taxon>
        <taxon>Dinophyceae</taxon>
        <taxon>Prorocentrales</taxon>
        <taxon>Prorocentraceae</taxon>
        <taxon>Prorocentrum</taxon>
    </lineage>
</organism>
<keyword evidence="7" id="KW-1185">Reference proteome</keyword>
<keyword evidence="4 5" id="KW-0472">Membrane</keyword>
<comment type="caution">
    <text evidence="6">The sequence shown here is derived from an EMBL/GenBank/DDBJ whole genome shotgun (WGS) entry which is preliminary data.</text>
</comment>
<evidence type="ECO:0000313" key="6">
    <source>
        <dbReference type="EMBL" id="CAK0840409.1"/>
    </source>
</evidence>
<feature type="transmembrane region" description="Helical" evidence="5">
    <location>
        <begin position="125"/>
        <end position="146"/>
    </location>
</feature>
<feature type="transmembrane region" description="Helical" evidence="5">
    <location>
        <begin position="213"/>
        <end position="236"/>
    </location>
</feature>
<evidence type="ECO:0000256" key="4">
    <source>
        <dbReference type="ARBA" id="ARBA00023136"/>
    </source>
</evidence>
<sequence length="249" mass="27303">MLDNVLVLQMISSKFRLPWETTYMALVVLVLFQLLRSMIFYLVLASNLKSLEWLQYLLGVSLLYAAYQAVSGACEEEFDIMETQPMQLIKHCLGDRLVALPAKDEQTGVVDLAVMRTNGKGQVCLTMGGLMLACLLVADFVLNIDVALTKMEELQDRYMCLSSSALAAFTLPDVFPLIEGIFKRFPGLKYAVGFVFVFVGVQMLLYRVVTIPALLGVAIMVAVLLLGIASSVFLGWRAGGGTFASPPPA</sequence>
<dbReference type="PANTHER" id="PTHR30238">
    <property type="entry name" value="MEMBRANE BOUND PREDICTED REDOX MODULATOR"/>
    <property type="match status" value="1"/>
</dbReference>
<evidence type="ECO:0008006" key="8">
    <source>
        <dbReference type="Google" id="ProtNLM"/>
    </source>
</evidence>
<evidence type="ECO:0000256" key="2">
    <source>
        <dbReference type="ARBA" id="ARBA00022692"/>
    </source>
</evidence>
<accession>A0ABN9T5Z0</accession>
<dbReference type="Pfam" id="PF03741">
    <property type="entry name" value="TerC"/>
    <property type="match status" value="1"/>
</dbReference>
<name>A0ABN9T5Z0_9DINO</name>
<evidence type="ECO:0000313" key="7">
    <source>
        <dbReference type="Proteomes" id="UP001189429"/>
    </source>
</evidence>
<dbReference type="InterPro" id="IPR005496">
    <property type="entry name" value="Integral_membrane_TerC"/>
</dbReference>
<keyword evidence="2 5" id="KW-0812">Transmembrane</keyword>
<feature type="transmembrane region" description="Helical" evidence="5">
    <location>
        <begin position="23"/>
        <end position="44"/>
    </location>
</feature>
<protein>
    <recommendedName>
        <fullName evidence="8">Transmembrane protein</fullName>
    </recommendedName>
</protein>
<evidence type="ECO:0000256" key="5">
    <source>
        <dbReference type="SAM" id="Phobius"/>
    </source>
</evidence>
<evidence type="ECO:0000256" key="3">
    <source>
        <dbReference type="ARBA" id="ARBA00022989"/>
    </source>
</evidence>
<evidence type="ECO:0000256" key="1">
    <source>
        <dbReference type="ARBA" id="ARBA00004141"/>
    </source>
</evidence>
<dbReference type="PANTHER" id="PTHR30238:SF0">
    <property type="entry name" value="THYLAKOID MEMBRANE PROTEIN TERC, CHLOROPLASTIC"/>
    <property type="match status" value="1"/>
</dbReference>
<proteinExistence type="predicted"/>
<dbReference type="EMBL" id="CAUYUJ010014377">
    <property type="protein sequence ID" value="CAK0840409.1"/>
    <property type="molecule type" value="Genomic_DNA"/>
</dbReference>
<comment type="subcellular location">
    <subcellularLocation>
        <location evidence="1">Membrane</location>
        <topology evidence="1">Multi-pass membrane protein</topology>
    </subcellularLocation>
</comment>
<dbReference type="Proteomes" id="UP001189429">
    <property type="component" value="Unassembled WGS sequence"/>
</dbReference>
<reference evidence="6" key="1">
    <citation type="submission" date="2023-10" db="EMBL/GenBank/DDBJ databases">
        <authorList>
            <person name="Chen Y."/>
            <person name="Shah S."/>
            <person name="Dougan E. K."/>
            <person name="Thang M."/>
            <person name="Chan C."/>
        </authorList>
    </citation>
    <scope>NUCLEOTIDE SEQUENCE [LARGE SCALE GENOMIC DNA]</scope>
</reference>
<feature type="transmembrane region" description="Helical" evidence="5">
    <location>
        <begin position="190"/>
        <end position="206"/>
    </location>
</feature>